<sequence>MELLENVHVKNLASILKEIGETVEGNLICDKTADHFILDENLDKIKNLQYLVRDKKKICEIGVNAGHSLLIMLLENPEAEYLLFDLNCHAYTIPCLKYIASVFPNTKMSLMTGDSTKTIVQFLINNKDALHQYDLCHIDGGHTYDVFSADFHNVKYLSKMGCPVIFDDSDNEHIDMFLKKNVAQNNISEYEDPNIINTDKHFVYSYKN</sequence>
<organism evidence="1">
    <name type="scientific">viral metagenome</name>
    <dbReference type="NCBI Taxonomy" id="1070528"/>
    <lineage>
        <taxon>unclassified sequences</taxon>
        <taxon>metagenomes</taxon>
        <taxon>organismal metagenomes</taxon>
    </lineage>
</organism>
<proteinExistence type="predicted"/>
<dbReference type="EMBL" id="MN739055">
    <property type="protein sequence ID" value="QHS86426.1"/>
    <property type="molecule type" value="Genomic_DNA"/>
</dbReference>
<dbReference type="Pfam" id="PF13578">
    <property type="entry name" value="Methyltransf_24"/>
    <property type="match status" value="1"/>
</dbReference>
<dbReference type="InterPro" id="IPR029063">
    <property type="entry name" value="SAM-dependent_MTases_sf"/>
</dbReference>
<dbReference type="Gene3D" id="3.40.50.150">
    <property type="entry name" value="Vaccinia Virus protein VP39"/>
    <property type="match status" value="1"/>
</dbReference>
<accession>A0A6C0B2Z6</accession>
<dbReference type="SUPFAM" id="SSF53335">
    <property type="entry name" value="S-adenosyl-L-methionine-dependent methyltransferases"/>
    <property type="match status" value="1"/>
</dbReference>
<reference evidence="1" key="1">
    <citation type="journal article" date="2020" name="Nature">
        <title>Giant virus diversity and host interactions through global metagenomics.</title>
        <authorList>
            <person name="Schulz F."/>
            <person name="Roux S."/>
            <person name="Paez-Espino D."/>
            <person name="Jungbluth S."/>
            <person name="Walsh D.A."/>
            <person name="Denef V.J."/>
            <person name="McMahon K.D."/>
            <person name="Konstantinidis K.T."/>
            <person name="Eloe-Fadrosh E.A."/>
            <person name="Kyrpides N.C."/>
            <person name="Woyke T."/>
        </authorList>
    </citation>
    <scope>NUCLEOTIDE SEQUENCE</scope>
    <source>
        <strain evidence="1">GVMAG-M-3300009187-29</strain>
    </source>
</reference>
<protein>
    <recommendedName>
        <fullName evidence="2">Methyltransferase</fullName>
    </recommendedName>
</protein>
<evidence type="ECO:0008006" key="2">
    <source>
        <dbReference type="Google" id="ProtNLM"/>
    </source>
</evidence>
<name>A0A6C0B2Z6_9ZZZZ</name>
<dbReference type="AlphaFoldDB" id="A0A6C0B2Z6"/>
<evidence type="ECO:0000313" key="1">
    <source>
        <dbReference type="EMBL" id="QHS86426.1"/>
    </source>
</evidence>